<dbReference type="InterPro" id="IPR001647">
    <property type="entry name" value="HTH_TetR"/>
</dbReference>
<dbReference type="Proteomes" id="UP000029448">
    <property type="component" value="Unassembled WGS sequence"/>
</dbReference>
<dbReference type="SUPFAM" id="SSF48498">
    <property type="entry name" value="Tetracyclin repressor-like, C-terminal domain"/>
    <property type="match status" value="1"/>
</dbReference>
<dbReference type="InterPro" id="IPR036271">
    <property type="entry name" value="Tet_transcr_reg_TetR-rel_C_sf"/>
</dbReference>
<organism evidence="5 6">
    <name type="scientific">Acetobacter tropicalis</name>
    <dbReference type="NCBI Taxonomy" id="104102"/>
    <lineage>
        <taxon>Bacteria</taxon>
        <taxon>Pseudomonadati</taxon>
        <taxon>Pseudomonadota</taxon>
        <taxon>Alphaproteobacteria</taxon>
        <taxon>Acetobacterales</taxon>
        <taxon>Acetobacteraceae</taxon>
        <taxon>Acetobacter</taxon>
    </lineage>
</organism>
<name>A0A094YM50_9PROT</name>
<dbReference type="Gene3D" id="1.10.357.10">
    <property type="entry name" value="Tetracycline Repressor, domain 2"/>
    <property type="match status" value="1"/>
</dbReference>
<dbReference type="PATRIC" id="fig|104102.7.peg.2416"/>
<dbReference type="RefSeq" id="WP_052051411.1">
    <property type="nucleotide sequence ID" value="NZ_JACAOJ010000003.1"/>
</dbReference>
<dbReference type="SUPFAM" id="SSF46689">
    <property type="entry name" value="Homeodomain-like"/>
    <property type="match status" value="1"/>
</dbReference>
<reference evidence="5 6" key="1">
    <citation type="submission" date="2014-06" db="EMBL/GenBank/DDBJ databases">
        <title>Functional and comparative genomic analyses of the Drosophila gut microbiota identify candidate symbiosis factors.</title>
        <authorList>
            <person name="Newell P.D."/>
            <person name="Chaston J.M."/>
            <person name="Douglas A.E."/>
        </authorList>
    </citation>
    <scope>NUCLEOTIDE SEQUENCE [LARGE SCALE GENOMIC DNA]</scope>
    <source>
        <strain evidence="5 6">DmCS_006</strain>
    </source>
</reference>
<dbReference type="EMBL" id="JOKM01000079">
    <property type="protein sequence ID" value="KGB22432.1"/>
    <property type="molecule type" value="Genomic_DNA"/>
</dbReference>
<feature type="region of interest" description="Disordered" evidence="3">
    <location>
        <begin position="1"/>
        <end position="20"/>
    </location>
</feature>
<comment type="caution">
    <text evidence="5">The sequence shown here is derived from an EMBL/GenBank/DDBJ whole genome shotgun (WGS) entry which is preliminary data.</text>
</comment>
<dbReference type="STRING" id="104102.AtDm6_2443"/>
<dbReference type="PROSITE" id="PS50977">
    <property type="entry name" value="HTH_TETR_2"/>
    <property type="match status" value="1"/>
</dbReference>
<accession>A0A094YM50</accession>
<evidence type="ECO:0000256" key="2">
    <source>
        <dbReference type="PROSITE-ProRule" id="PRU00335"/>
    </source>
</evidence>
<protein>
    <submittedName>
        <fullName evidence="5">Transcriptional regulator, TetR family protein</fullName>
    </submittedName>
</protein>
<feature type="DNA-binding region" description="H-T-H motif" evidence="2">
    <location>
        <begin position="43"/>
        <end position="62"/>
    </location>
</feature>
<feature type="domain" description="HTH tetR-type" evidence="4">
    <location>
        <begin position="20"/>
        <end position="80"/>
    </location>
</feature>
<feature type="compositionally biased region" description="Low complexity" evidence="3">
    <location>
        <begin position="1"/>
        <end position="14"/>
    </location>
</feature>
<evidence type="ECO:0000256" key="3">
    <source>
        <dbReference type="SAM" id="MobiDB-lite"/>
    </source>
</evidence>
<dbReference type="InterPro" id="IPR009057">
    <property type="entry name" value="Homeodomain-like_sf"/>
</dbReference>
<dbReference type="GeneID" id="89479481"/>
<evidence type="ECO:0000259" key="4">
    <source>
        <dbReference type="PROSITE" id="PS50977"/>
    </source>
</evidence>
<evidence type="ECO:0000313" key="5">
    <source>
        <dbReference type="EMBL" id="KGB22432.1"/>
    </source>
</evidence>
<proteinExistence type="predicted"/>
<evidence type="ECO:0000256" key="1">
    <source>
        <dbReference type="ARBA" id="ARBA00023125"/>
    </source>
</evidence>
<dbReference type="AlphaFoldDB" id="A0A094YM50"/>
<dbReference type="GO" id="GO:0003677">
    <property type="term" value="F:DNA binding"/>
    <property type="evidence" value="ECO:0007669"/>
    <property type="project" value="UniProtKB-UniRule"/>
</dbReference>
<keyword evidence="6" id="KW-1185">Reference proteome</keyword>
<keyword evidence="1 2" id="KW-0238">DNA-binding</keyword>
<evidence type="ECO:0000313" key="6">
    <source>
        <dbReference type="Proteomes" id="UP000029448"/>
    </source>
</evidence>
<sequence>MHKTSSSPTSPSHQSDTDPTLRKQQMIMQMADIVLAEGLNNLSLRALAARMDTSDRMLLYYFKTKDLLVRTVLDEVNNRLTTILAAQSTGPRVTATQFLSRVMPMVSDPAIAPFMQIWTDVIAHGARGVKPYDDIARTVVRSWTTWINSRLVSNPEESPENDAARATFLLACVEGIMLLAQVNPEGLQPGKTDIAHIVGTLFGEPGQ</sequence>
<gene>
    <name evidence="5" type="ORF">AtDm6_2443</name>
</gene>